<evidence type="ECO:0000256" key="1">
    <source>
        <dbReference type="ARBA" id="ARBA00004123"/>
    </source>
</evidence>
<dbReference type="PROSITE" id="PS00463">
    <property type="entry name" value="ZN2_CY6_FUNGAL_1"/>
    <property type="match status" value="1"/>
</dbReference>
<dbReference type="Proteomes" id="UP001334248">
    <property type="component" value="Unassembled WGS sequence"/>
</dbReference>
<evidence type="ECO:0000313" key="9">
    <source>
        <dbReference type="Proteomes" id="UP001334248"/>
    </source>
</evidence>
<evidence type="ECO:0000256" key="6">
    <source>
        <dbReference type="SAM" id="MobiDB-lite"/>
    </source>
</evidence>
<reference evidence="8 9" key="1">
    <citation type="journal article" date="2023" name="Res Sq">
        <title>Genomic and morphological characterization of Knufia obscura isolated from the Mars 2020 spacecraft assembly facility.</title>
        <authorList>
            <person name="Chander A.M."/>
            <person name="Teixeira M.M."/>
            <person name="Singh N.K."/>
            <person name="Williams M.P."/>
            <person name="Parker C.W."/>
            <person name="Leo P."/>
            <person name="Stajich J.E."/>
            <person name="Torok T."/>
            <person name="Tighe S."/>
            <person name="Mason C.E."/>
            <person name="Venkateswaran K."/>
        </authorList>
    </citation>
    <scope>NUCLEOTIDE SEQUENCE [LARGE SCALE GENOMIC DNA]</scope>
    <source>
        <strain evidence="8 9">CCFEE 5817</strain>
    </source>
</reference>
<sequence>MPPTDGTPSDTDVRASTGKKRIPKACNPCRHSKVKCDEQRPSCTRCQTLKKTCIYVEKPKTAEEQKIEDLEQEVLVLRQQLQTQRDTESSIVVSQPQRLMGQRPPEITSPDSNASLNHSSPTWTSDKPLKRKRSHFRMQKEVAVPDFINEGILSEPQALHYFNSFFEGCDRYVPIFDGSDGFAAVRLRSSLLLNAICAVGCGISGDASVDSRILHVRLKRWLTTVILSTHAQSLETVQALLVMACWMPERSLILAIATRMAVELQLDDAFDRLVNLSISRPDTPETHILMKSARTWFLLLNLEQILQVDAGNLVDLRIKGVRRCRTLLNRPFSSRLDARLFSQVELNRLRAKVNETLTSHSDDLLQAVQEARVDIDVWYQDWKRIMEASPLSESELPSLIANLTVQRHWAEAMAACRAVRATGVHQVEMMSPEAHDMLVIAKEALQNHLYVMLSQPHYLANFRYAMDFVWAKCAFSFLLLLKLTILLPDVARQDLLGQGRALLNELTKSSGYGSSKVYLRLLQLTIKKYASRDQTHSGELDAFIPEEFIFEWDFPGLNLFSSPTGWDMLFDQYMIGDDLFVGMDI</sequence>
<feature type="region of interest" description="Disordered" evidence="6">
    <location>
        <begin position="1"/>
        <end position="23"/>
    </location>
</feature>
<protein>
    <recommendedName>
        <fullName evidence="7">Zn(2)-C6 fungal-type domain-containing protein</fullName>
    </recommendedName>
</protein>
<dbReference type="RefSeq" id="XP_064728819.1">
    <property type="nucleotide sequence ID" value="XM_064875554.1"/>
</dbReference>
<evidence type="ECO:0000313" key="8">
    <source>
        <dbReference type="EMBL" id="KAK5940729.1"/>
    </source>
</evidence>
<gene>
    <name evidence="8" type="ORF">PMZ80_007146</name>
</gene>
<feature type="compositionally biased region" description="Polar residues" evidence="6">
    <location>
        <begin position="109"/>
        <end position="125"/>
    </location>
</feature>
<dbReference type="InterPro" id="IPR051089">
    <property type="entry name" value="prtT"/>
</dbReference>
<organism evidence="8 9">
    <name type="scientific">Knufia obscura</name>
    <dbReference type="NCBI Taxonomy" id="1635080"/>
    <lineage>
        <taxon>Eukaryota</taxon>
        <taxon>Fungi</taxon>
        <taxon>Dikarya</taxon>
        <taxon>Ascomycota</taxon>
        <taxon>Pezizomycotina</taxon>
        <taxon>Eurotiomycetes</taxon>
        <taxon>Chaetothyriomycetidae</taxon>
        <taxon>Chaetothyriales</taxon>
        <taxon>Trichomeriaceae</taxon>
        <taxon>Knufia</taxon>
    </lineage>
</organism>
<dbReference type="PANTHER" id="PTHR31845">
    <property type="entry name" value="FINGER DOMAIN PROTEIN, PUTATIVE-RELATED"/>
    <property type="match status" value="1"/>
</dbReference>
<evidence type="ECO:0000256" key="3">
    <source>
        <dbReference type="ARBA" id="ARBA00023125"/>
    </source>
</evidence>
<accession>A0ABR0RKG9</accession>
<comment type="caution">
    <text evidence="8">The sequence shown here is derived from an EMBL/GenBank/DDBJ whole genome shotgun (WGS) entry which is preliminary data.</text>
</comment>
<name>A0ABR0RKG9_9EURO</name>
<dbReference type="InterPro" id="IPR001138">
    <property type="entry name" value="Zn2Cys6_DnaBD"/>
</dbReference>
<dbReference type="Pfam" id="PF00172">
    <property type="entry name" value="Zn_clus"/>
    <property type="match status" value="1"/>
</dbReference>
<evidence type="ECO:0000259" key="7">
    <source>
        <dbReference type="PROSITE" id="PS50048"/>
    </source>
</evidence>
<proteinExistence type="predicted"/>
<dbReference type="InterPro" id="IPR036864">
    <property type="entry name" value="Zn2-C6_fun-type_DNA-bd_sf"/>
</dbReference>
<evidence type="ECO:0000256" key="5">
    <source>
        <dbReference type="ARBA" id="ARBA00023242"/>
    </source>
</evidence>
<feature type="compositionally biased region" description="Polar residues" evidence="6">
    <location>
        <begin position="1"/>
        <end position="10"/>
    </location>
</feature>
<dbReference type="PROSITE" id="PS50048">
    <property type="entry name" value="ZN2_CY6_FUNGAL_2"/>
    <property type="match status" value="1"/>
</dbReference>
<keyword evidence="5" id="KW-0539">Nucleus</keyword>
<keyword evidence="2" id="KW-0805">Transcription regulation</keyword>
<keyword evidence="9" id="KW-1185">Reference proteome</keyword>
<comment type="subcellular location">
    <subcellularLocation>
        <location evidence="1">Nucleus</location>
    </subcellularLocation>
</comment>
<feature type="region of interest" description="Disordered" evidence="6">
    <location>
        <begin position="85"/>
        <end position="131"/>
    </location>
</feature>
<dbReference type="SUPFAM" id="SSF57701">
    <property type="entry name" value="Zn2/Cys6 DNA-binding domain"/>
    <property type="match status" value="1"/>
</dbReference>
<dbReference type="CDD" id="cd12148">
    <property type="entry name" value="fungal_TF_MHR"/>
    <property type="match status" value="1"/>
</dbReference>
<dbReference type="CDD" id="cd00067">
    <property type="entry name" value="GAL4"/>
    <property type="match status" value="1"/>
</dbReference>
<evidence type="ECO:0000256" key="4">
    <source>
        <dbReference type="ARBA" id="ARBA00023163"/>
    </source>
</evidence>
<dbReference type="Gene3D" id="4.10.240.10">
    <property type="entry name" value="Zn(2)-C6 fungal-type DNA-binding domain"/>
    <property type="match status" value="1"/>
</dbReference>
<feature type="domain" description="Zn(2)-C6 fungal-type" evidence="7">
    <location>
        <begin position="25"/>
        <end position="55"/>
    </location>
</feature>
<dbReference type="EMBL" id="JAVHJV010000008">
    <property type="protein sequence ID" value="KAK5940729.1"/>
    <property type="molecule type" value="Genomic_DNA"/>
</dbReference>
<dbReference type="SMART" id="SM00066">
    <property type="entry name" value="GAL4"/>
    <property type="match status" value="1"/>
</dbReference>
<dbReference type="PANTHER" id="PTHR31845:SF33">
    <property type="entry name" value="ZN(II)2CYS6 TRANSCRIPTION FACTOR (EUROFUNG)"/>
    <property type="match status" value="1"/>
</dbReference>
<keyword evidence="4" id="KW-0804">Transcription</keyword>
<evidence type="ECO:0000256" key="2">
    <source>
        <dbReference type="ARBA" id="ARBA00023015"/>
    </source>
</evidence>
<keyword evidence="3" id="KW-0238">DNA-binding</keyword>
<dbReference type="GeneID" id="90000595"/>